<dbReference type="InterPro" id="IPR036259">
    <property type="entry name" value="MFS_trans_sf"/>
</dbReference>
<feature type="transmembrane region" description="Helical" evidence="4">
    <location>
        <begin position="112"/>
        <end position="129"/>
    </location>
</feature>
<feature type="transmembrane region" description="Helical" evidence="4">
    <location>
        <begin position="385"/>
        <end position="405"/>
    </location>
</feature>
<dbReference type="OrthoDB" id="9770492at2"/>
<feature type="transmembrane region" description="Helical" evidence="4">
    <location>
        <begin position="298"/>
        <end position="316"/>
    </location>
</feature>
<dbReference type="CDD" id="cd17478">
    <property type="entry name" value="MFS_FsR"/>
    <property type="match status" value="1"/>
</dbReference>
<evidence type="ECO:0000256" key="4">
    <source>
        <dbReference type="SAM" id="Phobius"/>
    </source>
</evidence>
<dbReference type="Pfam" id="PF07690">
    <property type="entry name" value="MFS_1"/>
    <property type="match status" value="1"/>
</dbReference>
<dbReference type="PANTHER" id="PTHR43129">
    <property type="entry name" value="FOSMIDOMYCIN RESISTANCE PROTEIN"/>
    <property type="match status" value="1"/>
</dbReference>
<protein>
    <submittedName>
        <fullName evidence="6">MFS transporter</fullName>
    </submittedName>
</protein>
<dbReference type="PROSITE" id="PS50850">
    <property type="entry name" value="MFS"/>
    <property type="match status" value="1"/>
</dbReference>
<geneLocation type="plasmid" evidence="6 7">
    <name>unnamed</name>
</geneLocation>
<reference evidence="6 7" key="1">
    <citation type="submission" date="2019-08" db="EMBL/GenBank/DDBJ databases">
        <title>Prosopis cineraria nodule microbiome.</title>
        <authorList>
            <person name="Ali R."/>
            <person name="Chaluvadi S.R."/>
            <person name="Wang X."/>
        </authorList>
    </citation>
    <scope>NUCLEOTIDE SEQUENCE [LARGE SCALE GENOMIC DNA]</scope>
    <source>
        <strain evidence="6 7">BG7</strain>
        <plasmid evidence="6 7">unnamed</plasmid>
    </source>
</reference>
<feature type="transmembrane region" description="Helical" evidence="4">
    <location>
        <begin position="178"/>
        <end position="197"/>
    </location>
</feature>
<sequence>MTASVSEASSVDTASANRPRVHLLVLLALGLSHLCNDTIQSLIPAVYPILKSEFALDFVQIGVITLVFQIAGALLQPAIGLYTDRHPLPYSAVFGMAFTLAGLISLSYASSYVLILISVTLVGIGSSIFHPEATRAARYASGGRQGLAQGIFQVGGQIGGALGPLCAAVFIVSNGRHSLVFFTAMIALAMFLLTWSARQYWSIQSQFEAALRSKGTKDSRPDHSRRTVVIGLAVLTLLMASKLTYLESFRSFYTFYLIDRFGVSVSMSQMMLFVFFISSAAGVLLGGIVGDKIGRYRIIWISILGPLPLTLLLPYADLFWTGVLTVGINLIMASAFASIMIYAMDLVPKRIGLIGGMFYGLNFAIGGIAAAFLGGLTDRIGIEGVYQICSFIPIAGFLAIFLPRLEVRR</sequence>
<dbReference type="Proteomes" id="UP000326881">
    <property type="component" value="Plasmid unnamed"/>
</dbReference>
<keyword evidence="1 4" id="KW-0812">Transmembrane</keyword>
<keyword evidence="6" id="KW-0614">Plasmid</keyword>
<gene>
    <name evidence="6" type="ORF">FZ934_22565</name>
</gene>
<feature type="domain" description="Major facilitator superfamily (MFS) profile" evidence="5">
    <location>
        <begin position="25"/>
        <end position="408"/>
    </location>
</feature>
<evidence type="ECO:0000256" key="1">
    <source>
        <dbReference type="ARBA" id="ARBA00022692"/>
    </source>
</evidence>
<keyword evidence="7" id="KW-1185">Reference proteome</keyword>
<evidence type="ECO:0000313" key="7">
    <source>
        <dbReference type="Proteomes" id="UP000326881"/>
    </source>
</evidence>
<name>A0A5Q0CCM8_9HYPH</name>
<feature type="transmembrane region" description="Helical" evidence="4">
    <location>
        <begin position="322"/>
        <end position="344"/>
    </location>
</feature>
<feature type="transmembrane region" description="Helical" evidence="4">
    <location>
        <begin position="55"/>
        <end position="75"/>
    </location>
</feature>
<proteinExistence type="predicted"/>
<feature type="transmembrane region" description="Helical" evidence="4">
    <location>
        <begin position="150"/>
        <end position="172"/>
    </location>
</feature>
<dbReference type="InterPro" id="IPR011701">
    <property type="entry name" value="MFS"/>
</dbReference>
<feature type="transmembrane region" description="Helical" evidence="4">
    <location>
        <begin position="266"/>
        <end position="286"/>
    </location>
</feature>
<feature type="transmembrane region" description="Helical" evidence="4">
    <location>
        <begin position="87"/>
        <end position="106"/>
    </location>
</feature>
<dbReference type="SUPFAM" id="SSF103473">
    <property type="entry name" value="MFS general substrate transporter"/>
    <property type="match status" value="1"/>
</dbReference>
<dbReference type="AlphaFoldDB" id="A0A5Q0CCM8"/>
<dbReference type="EMBL" id="CP043499">
    <property type="protein sequence ID" value="QFY63095.1"/>
    <property type="molecule type" value="Genomic_DNA"/>
</dbReference>
<evidence type="ECO:0000313" key="6">
    <source>
        <dbReference type="EMBL" id="QFY63095.1"/>
    </source>
</evidence>
<dbReference type="GO" id="GO:0005886">
    <property type="term" value="C:plasma membrane"/>
    <property type="evidence" value="ECO:0007669"/>
    <property type="project" value="TreeGrafter"/>
</dbReference>
<organism evidence="6 7">
    <name type="scientific">Rhizobium grahamii</name>
    <dbReference type="NCBI Taxonomy" id="1120045"/>
    <lineage>
        <taxon>Bacteria</taxon>
        <taxon>Pseudomonadati</taxon>
        <taxon>Pseudomonadota</taxon>
        <taxon>Alphaproteobacteria</taxon>
        <taxon>Hyphomicrobiales</taxon>
        <taxon>Rhizobiaceae</taxon>
        <taxon>Rhizobium/Agrobacterium group</taxon>
        <taxon>Rhizobium</taxon>
    </lineage>
</organism>
<evidence type="ECO:0000256" key="2">
    <source>
        <dbReference type="ARBA" id="ARBA00022989"/>
    </source>
</evidence>
<evidence type="ECO:0000259" key="5">
    <source>
        <dbReference type="PROSITE" id="PS50850"/>
    </source>
</evidence>
<keyword evidence="2 4" id="KW-1133">Transmembrane helix</keyword>
<dbReference type="PANTHER" id="PTHR43129:SF1">
    <property type="entry name" value="FOSMIDOMYCIN RESISTANCE PROTEIN"/>
    <property type="match status" value="1"/>
</dbReference>
<feature type="transmembrane region" description="Helical" evidence="4">
    <location>
        <begin position="227"/>
        <end position="246"/>
    </location>
</feature>
<dbReference type="RefSeq" id="WP_153273069.1">
    <property type="nucleotide sequence ID" value="NZ_CP043499.1"/>
</dbReference>
<accession>A0A5Q0CCM8</accession>
<evidence type="ECO:0000256" key="3">
    <source>
        <dbReference type="ARBA" id="ARBA00023136"/>
    </source>
</evidence>
<dbReference type="Gene3D" id="1.20.1250.20">
    <property type="entry name" value="MFS general substrate transporter like domains"/>
    <property type="match status" value="2"/>
</dbReference>
<feature type="transmembrane region" description="Helical" evidence="4">
    <location>
        <begin position="21"/>
        <end position="43"/>
    </location>
</feature>
<feature type="transmembrane region" description="Helical" evidence="4">
    <location>
        <begin position="351"/>
        <end position="373"/>
    </location>
</feature>
<keyword evidence="3 4" id="KW-0472">Membrane</keyword>
<dbReference type="InterPro" id="IPR020846">
    <property type="entry name" value="MFS_dom"/>
</dbReference>
<dbReference type="KEGG" id="rgr:FZ934_22565"/>
<dbReference type="GO" id="GO:0022857">
    <property type="term" value="F:transmembrane transporter activity"/>
    <property type="evidence" value="ECO:0007669"/>
    <property type="project" value="InterPro"/>
</dbReference>